<feature type="domain" description="ABC-2 type transporter transmembrane" evidence="6">
    <location>
        <begin position="29"/>
        <end position="366"/>
    </location>
</feature>
<dbReference type="PANTHER" id="PTHR43471:SF3">
    <property type="entry name" value="ABC TRANSPORTER PERMEASE PROTEIN NATB"/>
    <property type="match status" value="1"/>
</dbReference>
<evidence type="ECO:0000259" key="6">
    <source>
        <dbReference type="Pfam" id="PF12698"/>
    </source>
</evidence>
<accession>A0A5C7WN84</accession>
<evidence type="ECO:0000313" key="8">
    <source>
        <dbReference type="Proteomes" id="UP000321374"/>
    </source>
</evidence>
<dbReference type="GO" id="GO:0016020">
    <property type="term" value="C:membrane"/>
    <property type="evidence" value="ECO:0007669"/>
    <property type="project" value="UniProtKB-SubCell"/>
</dbReference>
<evidence type="ECO:0000256" key="5">
    <source>
        <dbReference type="SAM" id="Phobius"/>
    </source>
</evidence>
<reference evidence="7 8" key="1">
    <citation type="submission" date="2018-09" db="EMBL/GenBank/DDBJ databases">
        <title>Metagenome Assembled Genomes from an Advanced Water Purification Facility.</title>
        <authorList>
            <person name="Stamps B.W."/>
            <person name="Spear J.R."/>
        </authorList>
    </citation>
    <scope>NUCLEOTIDE SEQUENCE [LARGE SCALE GENOMIC DNA]</scope>
    <source>
        <strain evidence="7">Bin_42_2</strain>
    </source>
</reference>
<dbReference type="Proteomes" id="UP000321374">
    <property type="component" value="Unassembled WGS sequence"/>
</dbReference>
<feature type="transmembrane region" description="Helical" evidence="5">
    <location>
        <begin position="274"/>
        <end position="298"/>
    </location>
</feature>
<comment type="caution">
    <text evidence="7">The sequence shown here is derived from an EMBL/GenBank/DDBJ whole genome shotgun (WGS) entry which is preliminary data.</text>
</comment>
<keyword evidence="4 5" id="KW-0472">Membrane</keyword>
<dbReference type="GO" id="GO:0140359">
    <property type="term" value="F:ABC-type transporter activity"/>
    <property type="evidence" value="ECO:0007669"/>
    <property type="project" value="InterPro"/>
</dbReference>
<feature type="transmembrane region" description="Helical" evidence="5">
    <location>
        <begin position="233"/>
        <end position="253"/>
    </location>
</feature>
<evidence type="ECO:0000313" key="7">
    <source>
        <dbReference type="EMBL" id="TXI38800.1"/>
    </source>
</evidence>
<comment type="subcellular location">
    <subcellularLocation>
        <location evidence="1">Membrane</location>
        <topology evidence="1">Multi-pass membrane protein</topology>
    </subcellularLocation>
</comment>
<evidence type="ECO:0000256" key="4">
    <source>
        <dbReference type="ARBA" id="ARBA00023136"/>
    </source>
</evidence>
<dbReference type="InterPro" id="IPR013525">
    <property type="entry name" value="ABC2_TM"/>
</dbReference>
<evidence type="ECO:0000256" key="2">
    <source>
        <dbReference type="ARBA" id="ARBA00022692"/>
    </source>
</evidence>
<feature type="transmembrane region" description="Helical" evidence="5">
    <location>
        <begin position="181"/>
        <end position="198"/>
    </location>
</feature>
<keyword evidence="3 5" id="KW-1133">Transmembrane helix</keyword>
<dbReference type="AlphaFoldDB" id="A0A5C7WN84"/>
<dbReference type="PANTHER" id="PTHR43471">
    <property type="entry name" value="ABC TRANSPORTER PERMEASE"/>
    <property type="match status" value="1"/>
</dbReference>
<name>A0A5C7WN84_METME</name>
<dbReference type="Pfam" id="PF12698">
    <property type="entry name" value="ABC2_membrane_3"/>
    <property type="match status" value="1"/>
</dbReference>
<protein>
    <submittedName>
        <fullName evidence="7">ABC transporter permease</fullName>
    </submittedName>
</protein>
<proteinExistence type="predicted"/>
<keyword evidence="2 5" id="KW-0812">Transmembrane</keyword>
<feature type="transmembrane region" description="Helical" evidence="5">
    <location>
        <begin position="357"/>
        <end position="376"/>
    </location>
</feature>
<organism evidence="7 8">
    <name type="scientific">Methylophilus methylotrophus</name>
    <name type="common">Bacterium W3A1</name>
    <dbReference type="NCBI Taxonomy" id="17"/>
    <lineage>
        <taxon>Bacteria</taxon>
        <taxon>Pseudomonadati</taxon>
        <taxon>Pseudomonadota</taxon>
        <taxon>Betaproteobacteria</taxon>
        <taxon>Nitrosomonadales</taxon>
        <taxon>Methylophilaceae</taxon>
        <taxon>Methylophilus</taxon>
    </lineage>
</organism>
<evidence type="ECO:0000256" key="3">
    <source>
        <dbReference type="ARBA" id="ARBA00022989"/>
    </source>
</evidence>
<dbReference type="EMBL" id="SSGG01000008">
    <property type="protein sequence ID" value="TXI38800.1"/>
    <property type="molecule type" value="Genomic_DNA"/>
</dbReference>
<sequence length="385" mass="42708">MKQILVIFKKELKDILRDKQSLLLIALVTTLTGPLMLLMLANMVSDFEIKAERRIVVISGIRHSPSLINYLKRESAQIIQAPADYEQMIKQGRMTDPVLVIPPDFDKQWQAGDAVTLKLISNSANGRIQASLQRLKRWLNGYAENMGEWYRLQLNLPPRMQEFLIIDELDQSADKAQNAKLFGMLPYLMVFAALYGVWGPAIESTVGEREKHTLESLLLTVRHGLNLALGKWLAIYTTGAMLVILSIASFLQAQKLFSSENLQAMFNFTAHEAMVCLSLFIPLSGLFAAMLICLGALAKNARQAQTYATVVMLVAALLPVTVSLNEVYPGLFTSLCPVLAQHYYVSALFNGASFSSVAILNLAIFTTSLSLLLVALTSRLLGKVR</sequence>
<evidence type="ECO:0000256" key="1">
    <source>
        <dbReference type="ARBA" id="ARBA00004141"/>
    </source>
</evidence>
<gene>
    <name evidence="7" type="ORF">E6Q51_00445</name>
</gene>
<feature type="transmembrane region" description="Helical" evidence="5">
    <location>
        <begin position="22"/>
        <end position="44"/>
    </location>
</feature>